<evidence type="ECO:0000256" key="1">
    <source>
        <dbReference type="ARBA" id="ARBA00004395"/>
    </source>
</evidence>
<comment type="subcellular location">
    <subcellularLocation>
        <location evidence="1">Golgi apparatus membrane</location>
        <topology evidence="1">Peripheral membrane protein</topology>
    </subcellularLocation>
</comment>
<dbReference type="OrthoDB" id="1661054at2759"/>
<evidence type="ECO:0000256" key="4">
    <source>
        <dbReference type="ARBA" id="ARBA00022448"/>
    </source>
</evidence>
<keyword evidence="7" id="KW-0472">Membrane</keyword>
<feature type="compositionally biased region" description="Polar residues" evidence="9">
    <location>
        <begin position="250"/>
        <end position="264"/>
    </location>
</feature>
<dbReference type="PANTHER" id="PTHR21311">
    <property type="entry name" value="CONSERVED OLIGOMERIC GOLGI COMPLEX COMPONENT 8"/>
    <property type="match status" value="1"/>
</dbReference>
<protein>
    <recommendedName>
        <fullName evidence="3">Conserved oligomeric Golgi complex subunit 8</fullName>
    </recommendedName>
    <alternativeName>
        <fullName evidence="8">Component of oligomeric Golgi complex 8</fullName>
    </alternativeName>
</protein>
<dbReference type="AlphaFoldDB" id="A0A5C3MAZ1"/>
<dbReference type="Proteomes" id="UP000308652">
    <property type="component" value="Unassembled WGS sequence"/>
</dbReference>
<evidence type="ECO:0000256" key="3">
    <source>
        <dbReference type="ARBA" id="ARBA00020983"/>
    </source>
</evidence>
<feature type="region of interest" description="Disordered" evidence="9">
    <location>
        <begin position="464"/>
        <end position="516"/>
    </location>
</feature>
<keyword evidence="6" id="KW-0333">Golgi apparatus</keyword>
<sequence length="679" mass="74201">MEDPIPQLTTPSRLQDVAPLTEIFASSSKQPTEVLNKPTSQAYISHLTTLPLSVLLSEPSTLQTQAHHLTSSLTSLTHTSYPTFISLHETTSALTDSLSSLTGSLDSLLNSSLPALEECAANWKDRTDAVLRERSKARVVLEQHEKIRDLLDIPVLIDTCVRNGYFAEALSLVSHATALASSASSGGSPPLILSSVLAEVHNSVSQMLLSLLATLYEPNRKLPALWKAVNFLRKMDAFGPSSPFASPPSEHSQSTYTPPTSNDLSPEEQLALAFLLGRESCLRSSLEPCARDVSRITSDGEVDNREKEDLARYLKKYIDVWREGVYDIITQYSTIFLERSSVESHGPGKTNGTGPHSPRSPRIPTTPRPQEPDSISIQNIHTLLATYASRALTSYLLPMLSSALPLLSLSLLPSLLTQLTYCSTAFARLGLDFRGLLGGEFGRAVQRVVNRDFQSAGTRWMERLNKASSPSSSNSRTNGRSGYDPPSRWLISPSFTSSPPVTPRTASTPSSSPAHIPPQLLASYPPLAEHTNALLGVLNGLRLLAPPTILPTLLLSLEDILSEGGDALLAYIQAVFAHVGGSDDEREKERKVARAAGDVYFGVFVLFARRALVEGVYSISIENVPRTKKGEDGGNGLEKTIKAWEAWVREIDGVEEEEESEEEEDERGEEEEEYEEKES</sequence>
<dbReference type="Pfam" id="PF04124">
    <property type="entry name" value="Dor1"/>
    <property type="match status" value="2"/>
</dbReference>
<dbReference type="GO" id="GO:0017119">
    <property type="term" value="C:Golgi transport complex"/>
    <property type="evidence" value="ECO:0007669"/>
    <property type="project" value="InterPro"/>
</dbReference>
<evidence type="ECO:0000256" key="6">
    <source>
        <dbReference type="ARBA" id="ARBA00023034"/>
    </source>
</evidence>
<dbReference type="GO" id="GO:0015031">
    <property type="term" value="P:protein transport"/>
    <property type="evidence" value="ECO:0007669"/>
    <property type="project" value="UniProtKB-KW"/>
</dbReference>
<proteinExistence type="inferred from homology"/>
<dbReference type="InterPro" id="IPR016159">
    <property type="entry name" value="Cullin_repeat-like_dom_sf"/>
</dbReference>
<dbReference type="EMBL" id="ML213593">
    <property type="protein sequence ID" value="TFK42057.1"/>
    <property type="molecule type" value="Genomic_DNA"/>
</dbReference>
<dbReference type="STRING" id="68775.A0A5C3MAZ1"/>
<name>A0A5C3MAZ1_9AGAR</name>
<keyword evidence="11" id="KW-1185">Reference proteome</keyword>
<evidence type="ECO:0000256" key="5">
    <source>
        <dbReference type="ARBA" id="ARBA00022927"/>
    </source>
</evidence>
<feature type="region of interest" description="Disordered" evidence="9">
    <location>
        <begin position="652"/>
        <end position="679"/>
    </location>
</feature>
<gene>
    <name evidence="10" type="ORF">BDQ12DRAFT_677586</name>
</gene>
<keyword evidence="4" id="KW-0813">Transport</keyword>
<evidence type="ECO:0000313" key="10">
    <source>
        <dbReference type="EMBL" id="TFK42057.1"/>
    </source>
</evidence>
<evidence type="ECO:0000256" key="7">
    <source>
        <dbReference type="ARBA" id="ARBA00023136"/>
    </source>
</evidence>
<feature type="region of interest" description="Disordered" evidence="9">
    <location>
        <begin position="242"/>
        <end position="264"/>
    </location>
</feature>
<dbReference type="GO" id="GO:0006891">
    <property type="term" value="P:intra-Golgi vesicle-mediated transport"/>
    <property type="evidence" value="ECO:0007669"/>
    <property type="project" value="TreeGrafter"/>
</dbReference>
<feature type="compositionally biased region" description="Low complexity" evidence="9">
    <location>
        <begin position="468"/>
        <end position="482"/>
    </location>
</feature>
<feature type="compositionally biased region" description="Acidic residues" evidence="9">
    <location>
        <begin position="653"/>
        <end position="679"/>
    </location>
</feature>
<dbReference type="GO" id="GO:0000139">
    <property type="term" value="C:Golgi membrane"/>
    <property type="evidence" value="ECO:0007669"/>
    <property type="project" value="UniProtKB-SubCell"/>
</dbReference>
<feature type="region of interest" description="Disordered" evidence="9">
    <location>
        <begin position="343"/>
        <end position="373"/>
    </location>
</feature>
<dbReference type="PANTHER" id="PTHR21311:SF0">
    <property type="entry name" value="CONSERVED OLIGOMERIC GOLGI COMPLEX SUBUNIT 8"/>
    <property type="match status" value="1"/>
</dbReference>
<reference evidence="10 11" key="1">
    <citation type="journal article" date="2019" name="Nat. Ecol. Evol.">
        <title>Megaphylogeny resolves global patterns of mushroom evolution.</title>
        <authorList>
            <person name="Varga T."/>
            <person name="Krizsan K."/>
            <person name="Foldi C."/>
            <person name="Dima B."/>
            <person name="Sanchez-Garcia M."/>
            <person name="Sanchez-Ramirez S."/>
            <person name="Szollosi G.J."/>
            <person name="Szarkandi J.G."/>
            <person name="Papp V."/>
            <person name="Albert L."/>
            <person name="Andreopoulos W."/>
            <person name="Angelini C."/>
            <person name="Antonin V."/>
            <person name="Barry K.W."/>
            <person name="Bougher N.L."/>
            <person name="Buchanan P."/>
            <person name="Buyck B."/>
            <person name="Bense V."/>
            <person name="Catcheside P."/>
            <person name="Chovatia M."/>
            <person name="Cooper J."/>
            <person name="Damon W."/>
            <person name="Desjardin D."/>
            <person name="Finy P."/>
            <person name="Geml J."/>
            <person name="Haridas S."/>
            <person name="Hughes K."/>
            <person name="Justo A."/>
            <person name="Karasinski D."/>
            <person name="Kautmanova I."/>
            <person name="Kiss B."/>
            <person name="Kocsube S."/>
            <person name="Kotiranta H."/>
            <person name="LaButti K.M."/>
            <person name="Lechner B.E."/>
            <person name="Liimatainen K."/>
            <person name="Lipzen A."/>
            <person name="Lukacs Z."/>
            <person name="Mihaltcheva S."/>
            <person name="Morgado L.N."/>
            <person name="Niskanen T."/>
            <person name="Noordeloos M.E."/>
            <person name="Ohm R.A."/>
            <person name="Ortiz-Santana B."/>
            <person name="Ovrebo C."/>
            <person name="Racz N."/>
            <person name="Riley R."/>
            <person name="Savchenko A."/>
            <person name="Shiryaev A."/>
            <person name="Soop K."/>
            <person name="Spirin V."/>
            <person name="Szebenyi C."/>
            <person name="Tomsovsky M."/>
            <person name="Tulloss R.E."/>
            <person name="Uehling J."/>
            <person name="Grigoriev I.V."/>
            <person name="Vagvolgyi C."/>
            <person name="Papp T."/>
            <person name="Martin F.M."/>
            <person name="Miettinen O."/>
            <person name="Hibbett D.S."/>
            <person name="Nagy L.G."/>
        </authorList>
    </citation>
    <scope>NUCLEOTIDE SEQUENCE [LARGE SCALE GENOMIC DNA]</scope>
    <source>
        <strain evidence="10 11">CBS 166.37</strain>
    </source>
</reference>
<accession>A0A5C3MAZ1</accession>
<comment type="similarity">
    <text evidence="2">Belongs to the COG8 family.</text>
</comment>
<feature type="compositionally biased region" description="Low complexity" evidence="9">
    <location>
        <begin position="492"/>
        <end position="516"/>
    </location>
</feature>
<evidence type="ECO:0000313" key="11">
    <source>
        <dbReference type="Proteomes" id="UP000308652"/>
    </source>
</evidence>
<evidence type="ECO:0000256" key="8">
    <source>
        <dbReference type="ARBA" id="ARBA00031347"/>
    </source>
</evidence>
<dbReference type="SUPFAM" id="SSF74788">
    <property type="entry name" value="Cullin repeat-like"/>
    <property type="match status" value="1"/>
</dbReference>
<organism evidence="10 11">
    <name type="scientific">Crucibulum laeve</name>
    <dbReference type="NCBI Taxonomy" id="68775"/>
    <lineage>
        <taxon>Eukaryota</taxon>
        <taxon>Fungi</taxon>
        <taxon>Dikarya</taxon>
        <taxon>Basidiomycota</taxon>
        <taxon>Agaricomycotina</taxon>
        <taxon>Agaricomycetes</taxon>
        <taxon>Agaricomycetidae</taxon>
        <taxon>Agaricales</taxon>
        <taxon>Agaricineae</taxon>
        <taxon>Nidulariaceae</taxon>
        <taxon>Crucibulum</taxon>
    </lineage>
</organism>
<dbReference type="InterPro" id="IPR007255">
    <property type="entry name" value="COG8"/>
</dbReference>
<evidence type="ECO:0000256" key="9">
    <source>
        <dbReference type="SAM" id="MobiDB-lite"/>
    </source>
</evidence>
<evidence type="ECO:0000256" key="2">
    <source>
        <dbReference type="ARBA" id="ARBA00006419"/>
    </source>
</evidence>
<keyword evidence="5" id="KW-0653">Protein transport</keyword>